<accession>A0A8S5RKM2</accession>
<evidence type="ECO:0000313" key="1">
    <source>
        <dbReference type="EMBL" id="DAE31524.1"/>
    </source>
</evidence>
<protein>
    <submittedName>
        <fullName evidence="1">GTP-binding protein TrmE N-terminus</fullName>
    </submittedName>
</protein>
<organism evidence="1">
    <name type="scientific">virus sp. ctBM815</name>
    <dbReference type="NCBI Taxonomy" id="2825806"/>
    <lineage>
        <taxon>Viruses</taxon>
    </lineage>
</organism>
<sequence length="49" mass="5803">MILWREHLSIGKIEQIILNFLLHRENRVEIMLHGGTTLLDRLVLILDLL</sequence>
<reference evidence="1" key="1">
    <citation type="journal article" date="2021" name="Proc. Natl. Acad. Sci. U.S.A.">
        <title>A Catalog of Tens of Thousands of Viruses from Human Metagenomes Reveals Hidden Associations with Chronic Diseases.</title>
        <authorList>
            <person name="Tisza M.J."/>
            <person name="Buck C.B."/>
        </authorList>
    </citation>
    <scope>NUCLEOTIDE SEQUENCE</scope>
    <source>
        <strain evidence="1">CtBM815</strain>
    </source>
</reference>
<dbReference type="EMBL" id="BK059109">
    <property type="protein sequence ID" value="DAE31524.1"/>
    <property type="molecule type" value="Genomic_DNA"/>
</dbReference>
<name>A0A8S5RKM2_9VIRU</name>
<proteinExistence type="predicted"/>